<proteinExistence type="predicted"/>
<evidence type="ECO:0000313" key="2">
    <source>
        <dbReference type="WBParaSite" id="SMUV_0000177301-mRNA-1"/>
    </source>
</evidence>
<dbReference type="WBParaSite" id="SMUV_0000177301-mRNA-1">
    <property type="protein sequence ID" value="SMUV_0000177301-mRNA-1"/>
    <property type="gene ID" value="SMUV_0000177301"/>
</dbReference>
<accession>A0A0N5AC97</accession>
<dbReference type="Proteomes" id="UP000046393">
    <property type="component" value="Unplaced"/>
</dbReference>
<reference evidence="2" key="1">
    <citation type="submission" date="2017-02" db="UniProtKB">
        <authorList>
            <consortium name="WormBaseParasite"/>
        </authorList>
    </citation>
    <scope>IDENTIFICATION</scope>
</reference>
<evidence type="ECO:0000313" key="1">
    <source>
        <dbReference type="Proteomes" id="UP000046393"/>
    </source>
</evidence>
<sequence length="32" mass="3863">MHCRNRVQYSSCLYWVELSFRIRCSTILGRIA</sequence>
<protein>
    <submittedName>
        <fullName evidence="2">Uncharacterized protein</fullName>
    </submittedName>
</protein>
<organism evidence="1 2">
    <name type="scientific">Syphacia muris</name>
    <dbReference type="NCBI Taxonomy" id="451379"/>
    <lineage>
        <taxon>Eukaryota</taxon>
        <taxon>Metazoa</taxon>
        <taxon>Ecdysozoa</taxon>
        <taxon>Nematoda</taxon>
        <taxon>Chromadorea</taxon>
        <taxon>Rhabditida</taxon>
        <taxon>Spirurina</taxon>
        <taxon>Oxyuridomorpha</taxon>
        <taxon>Oxyuroidea</taxon>
        <taxon>Oxyuridae</taxon>
        <taxon>Syphacia</taxon>
    </lineage>
</organism>
<dbReference type="AlphaFoldDB" id="A0A0N5AC97"/>
<keyword evidence="1" id="KW-1185">Reference proteome</keyword>
<name>A0A0N5AC97_9BILA</name>